<dbReference type="GO" id="GO:0004803">
    <property type="term" value="F:transposase activity"/>
    <property type="evidence" value="ECO:0007669"/>
    <property type="project" value="UniProtKB-UniRule"/>
</dbReference>
<proteinExistence type="inferred from homology"/>
<evidence type="ECO:0000256" key="3">
    <source>
        <dbReference type="ARBA" id="ARBA00022578"/>
    </source>
</evidence>
<reference evidence="8" key="2">
    <citation type="journal article" date="2016" name="Int. J. Syst. Evol. Microbiol.">
        <title>Complete genome sequence and cell structure of Limnochorda pilosa, a Gram-negative spore-former within the phylum Firmicutes.</title>
        <authorList>
            <person name="Watanabe M."/>
            <person name="Kojima H."/>
            <person name="Fukui M."/>
        </authorList>
    </citation>
    <scope>NUCLEOTIDE SEQUENCE [LARGE SCALE GENOMIC DNA]</scope>
    <source>
        <strain evidence="8">HC45</strain>
    </source>
</reference>
<name>A0A0K2SJW6_LIMPI</name>
<keyword evidence="4 6" id="KW-0238">DNA-binding</keyword>
<dbReference type="InterPro" id="IPR001207">
    <property type="entry name" value="Transposase_mutator"/>
</dbReference>
<dbReference type="Pfam" id="PF00872">
    <property type="entry name" value="Transposase_mut"/>
    <property type="match status" value="1"/>
</dbReference>
<evidence type="ECO:0000256" key="4">
    <source>
        <dbReference type="ARBA" id="ARBA00023125"/>
    </source>
</evidence>
<reference evidence="8" key="1">
    <citation type="submission" date="2015-07" db="EMBL/GenBank/DDBJ databases">
        <title>Complete genome sequence and phylogenetic analysis of Limnochorda pilosa.</title>
        <authorList>
            <person name="Watanabe M."/>
            <person name="Kojima H."/>
            <person name="Fukui M."/>
        </authorList>
    </citation>
    <scope>NUCLEOTIDE SEQUENCE [LARGE SCALE GENOMIC DNA]</scope>
    <source>
        <strain evidence="8">HC45</strain>
    </source>
</reference>
<keyword evidence="3 6" id="KW-0815">Transposition</keyword>
<accession>A0A0K2SJW6</accession>
<organism evidence="7 8">
    <name type="scientific">Limnochorda pilosa</name>
    <dbReference type="NCBI Taxonomy" id="1555112"/>
    <lineage>
        <taxon>Bacteria</taxon>
        <taxon>Bacillati</taxon>
        <taxon>Bacillota</taxon>
        <taxon>Limnochordia</taxon>
        <taxon>Limnochordales</taxon>
        <taxon>Limnochordaceae</taxon>
        <taxon>Limnochorda</taxon>
    </lineage>
</organism>
<dbReference type="OrthoDB" id="9779930at2"/>
<evidence type="ECO:0000256" key="2">
    <source>
        <dbReference type="ARBA" id="ARBA00010961"/>
    </source>
</evidence>
<comment type="similarity">
    <text evidence="2 6">Belongs to the transposase mutator family.</text>
</comment>
<evidence type="ECO:0000256" key="6">
    <source>
        <dbReference type="RuleBase" id="RU365089"/>
    </source>
</evidence>
<evidence type="ECO:0000256" key="1">
    <source>
        <dbReference type="ARBA" id="ARBA00002190"/>
    </source>
</evidence>
<sequence length="185" mass="21195">MSEITETLREEYEAFRSRSLAEHDLVYLFLDAVFEPLRRTGTTREGILCAWGITVEGRRVLLHLALGNKESYANWLEFLRDMVSRGLEPPLTVTTDGAPGLIRAVEDMWPKSLRVRCWAHKARNVLDKVPEEMRPEVKAHLAAVREAPTHADGREAARRFVERFERDYPSAVRTFTDDLEPASTT</sequence>
<evidence type="ECO:0000313" key="7">
    <source>
        <dbReference type="EMBL" id="BAS27406.1"/>
    </source>
</evidence>
<dbReference type="PANTHER" id="PTHR33217">
    <property type="entry name" value="TRANSPOSASE FOR INSERTION SEQUENCE ELEMENT IS1081"/>
    <property type="match status" value="1"/>
</dbReference>
<dbReference type="STRING" id="1555112.LIP_1559"/>
<gene>
    <name evidence="7" type="ORF">LIP_1559</name>
</gene>
<evidence type="ECO:0000313" key="8">
    <source>
        <dbReference type="Proteomes" id="UP000065807"/>
    </source>
</evidence>
<dbReference type="RefSeq" id="WP_068136202.1">
    <property type="nucleotide sequence ID" value="NZ_AP014924.1"/>
</dbReference>
<dbReference type="GO" id="GO:0003677">
    <property type="term" value="F:DNA binding"/>
    <property type="evidence" value="ECO:0007669"/>
    <property type="project" value="UniProtKB-UniRule"/>
</dbReference>
<dbReference type="KEGG" id="lpil:LIP_1559"/>
<dbReference type="EMBL" id="AP014924">
    <property type="protein sequence ID" value="BAS27406.1"/>
    <property type="molecule type" value="Genomic_DNA"/>
</dbReference>
<dbReference type="AlphaFoldDB" id="A0A0K2SJW6"/>
<dbReference type="PANTHER" id="PTHR33217:SF9">
    <property type="entry name" value="MUTATOR FAMILY TRANSPOSASE"/>
    <property type="match status" value="1"/>
</dbReference>
<dbReference type="Proteomes" id="UP000065807">
    <property type="component" value="Chromosome"/>
</dbReference>
<comment type="function">
    <text evidence="1 6">Required for the transposition of the insertion element.</text>
</comment>
<keyword evidence="5 6" id="KW-0233">DNA recombination</keyword>
<keyword evidence="6" id="KW-0814">Transposable element</keyword>
<keyword evidence="8" id="KW-1185">Reference proteome</keyword>
<evidence type="ECO:0000256" key="5">
    <source>
        <dbReference type="ARBA" id="ARBA00023172"/>
    </source>
</evidence>
<dbReference type="GO" id="GO:0006313">
    <property type="term" value="P:DNA transposition"/>
    <property type="evidence" value="ECO:0007669"/>
    <property type="project" value="UniProtKB-UniRule"/>
</dbReference>
<protein>
    <recommendedName>
        <fullName evidence="6">Mutator family transposase</fullName>
    </recommendedName>
</protein>